<proteinExistence type="predicted"/>
<evidence type="ECO:0000313" key="2">
    <source>
        <dbReference type="EMBL" id="MRX54117.1"/>
    </source>
</evidence>
<comment type="caution">
    <text evidence="2">The sequence shown here is derived from an EMBL/GenBank/DDBJ whole genome shotgun (WGS) entry which is preliminary data.</text>
</comment>
<protein>
    <submittedName>
        <fullName evidence="2">General stress protein</fullName>
    </submittedName>
</protein>
<feature type="domain" description="General stress protein 17M-like" evidence="1">
    <location>
        <begin position="4"/>
        <end position="99"/>
    </location>
</feature>
<dbReference type="Pfam" id="PF11181">
    <property type="entry name" value="YflT"/>
    <property type="match status" value="1"/>
</dbReference>
<organism evidence="2 3">
    <name type="scientific">Metabacillus idriensis</name>
    <dbReference type="NCBI Taxonomy" id="324768"/>
    <lineage>
        <taxon>Bacteria</taxon>
        <taxon>Bacillati</taxon>
        <taxon>Bacillota</taxon>
        <taxon>Bacilli</taxon>
        <taxon>Bacillales</taxon>
        <taxon>Bacillaceae</taxon>
        <taxon>Metabacillus</taxon>
    </lineage>
</organism>
<dbReference type="EMBL" id="WKKF01000002">
    <property type="protein sequence ID" value="MRX54117.1"/>
    <property type="molecule type" value="Genomic_DNA"/>
</dbReference>
<evidence type="ECO:0000313" key="3">
    <source>
        <dbReference type="Proteomes" id="UP000441585"/>
    </source>
</evidence>
<reference evidence="2 3" key="1">
    <citation type="submission" date="2019-11" db="EMBL/GenBank/DDBJ databases">
        <title>Bacillus idriensis genome.</title>
        <authorList>
            <person name="Konopka E.N."/>
            <person name="Newman J.D."/>
        </authorList>
    </citation>
    <scope>NUCLEOTIDE SEQUENCE [LARGE SCALE GENOMIC DNA]</scope>
    <source>
        <strain evidence="2 3">DSM 19097</strain>
    </source>
</reference>
<gene>
    <name evidence="2" type="ORF">GJU41_09050</name>
</gene>
<accession>A0A6I2M9R2</accession>
<dbReference type="InterPro" id="IPR025889">
    <property type="entry name" value="GSP17M-like_dom"/>
</dbReference>
<sequence>MKPAVKEYTNDELLKNDVMELKSKGVDKHDIYILSHDDERTNRVANNAEANTIGITELGLGSAVGNIFSKKGDELRTKLEEVGFSSAEAERYEEKLDEGKILLLVTDHERVTGWV</sequence>
<evidence type="ECO:0000259" key="1">
    <source>
        <dbReference type="Pfam" id="PF11181"/>
    </source>
</evidence>
<keyword evidence="3" id="KW-1185">Reference proteome</keyword>
<dbReference type="AlphaFoldDB" id="A0A6I2M9R2"/>
<dbReference type="Proteomes" id="UP000441585">
    <property type="component" value="Unassembled WGS sequence"/>
</dbReference>
<dbReference type="RefSeq" id="WP_154318847.1">
    <property type="nucleotide sequence ID" value="NZ_CAJFZX010000014.1"/>
</dbReference>
<name>A0A6I2M9R2_9BACI</name>